<dbReference type="GeneID" id="108503310"/>
<feature type="region of interest" description="Disordered" evidence="1">
    <location>
        <begin position="1"/>
        <end position="223"/>
    </location>
</feature>
<sequence>MAAVARPALPPRRDTHCGEGEASPAVREHTQNPAGQRRPPARSGRSGAPHAAGRAYMFPGAGGARTRALRTPALRAGRRAAGRGASCQPAPSATSAPDRQHPGAAPVPQHGPARSQSGGGVPAEGEPDTCHSPPRHRRRPRQARHGRPAALRGERCPPQPPRHTHERARTAAAAPLPAEGDGCRGREEPEPGLELPVRPRPLRPPRAGQAVSDALAHSRGDTAPFLPFSCLFLKQTLLVPQPPRSQTGGARTAPARAQGPPRRRCGTAEPGRAVPPSASPQDGPRPAPPPVRPAPRAGPTPPLRPRPIPVRPRSSVLSPAPPGRPRPSILGPAPPARRGERALSPEGTPGVPQDSLRGDAPAPPCCGSERAELSAGPCPGAPRGSRAARHGCTCVLSQPVQPPPLQRLYTRLGRADTRDAHRGPGTWSRSSV</sequence>
<feature type="compositionally biased region" description="Pro residues" evidence="1">
    <location>
        <begin position="283"/>
        <end position="310"/>
    </location>
</feature>
<protein>
    <submittedName>
        <fullName evidence="3">Basic proline-rich protein-like</fullName>
    </submittedName>
</protein>
<gene>
    <name evidence="3" type="primary">LOC108503310</name>
</gene>
<feature type="compositionally biased region" description="Basic and acidic residues" evidence="1">
    <location>
        <begin position="413"/>
        <end position="422"/>
    </location>
</feature>
<feature type="compositionally biased region" description="Basic residues" evidence="1">
    <location>
        <begin position="133"/>
        <end position="147"/>
    </location>
</feature>
<feature type="compositionally biased region" description="Low complexity" evidence="1">
    <location>
        <begin position="170"/>
        <end position="179"/>
    </location>
</feature>
<keyword evidence="2" id="KW-1185">Reference proteome</keyword>
<dbReference type="AlphaFoldDB" id="A0A6J0I9A0"/>
<evidence type="ECO:0000313" key="3">
    <source>
        <dbReference type="RefSeq" id="XP_017682661.1"/>
    </source>
</evidence>
<dbReference type="Proteomes" id="UP000504624">
    <property type="component" value="Unplaced"/>
</dbReference>
<organism evidence="2 3">
    <name type="scientific">Lepidothrix coronata</name>
    <name type="common">blue-crowned manakin</name>
    <dbReference type="NCBI Taxonomy" id="321398"/>
    <lineage>
        <taxon>Eukaryota</taxon>
        <taxon>Metazoa</taxon>
        <taxon>Chordata</taxon>
        <taxon>Craniata</taxon>
        <taxon>Vertebrata</taxon>
        <taxon>Euteleostomi</taxon>
        <taxon>Archelosauria</taxon>
        <taxon>Archosauria</taxon>
        <taxon>Dinosauria</taxon>
        <taxon>Saurischia</taxon>
        <taxon>Theropoda</taxon>
        <taxon>Coelurosauria</taxon>
        <taxon>Aves</taxon>
        <taxon>Neognathae</taxon>
        <taxon>Neoaves</taxon>
        <taxon>Telluraves</taxon>
        <taxon>Australaves</taxon>
        <taxon>Passeriformes</taxon>
        <taxon>Pipridae</taxon>
        <taxon>Lepidothrix</taxon>
    </lineage>
</organism>
<evidence type="ECO:0000313" key="2">
    <source>
        <dbReference type="Proteomes" id="UP000504624"/>
    </source>
</evidence>
<feature type="compositionally biased region" description="Low complexity" evidence="1">
    <location>
        <begin position="64"/>
        <end position="75"/>
    </location>
</feature>
<reference evidence="3" key="1">
    <citation type="submission" date="2025-08" db="UniProtKB">
        <authorList>
            <consortium name="RefSeq"/>
        </authorList>
    </citation>
    <scope>IDENTIFICATION</scope>
</reference>
<proteinExistence type="predicted"/>
<dbReference type="RefSeq" id="XP_017682661.1">
    <property type="nucleotide sequence ID" value="XM_017827172.1"/>
</dbReference>
<evidence type="ECO:0000256" key="1">
    <source>
        <dbReference type="SAM" id="MobiDB-lite"/>
    </source>
</evidence>
<feature type="compositionally biased region" description="Low complexity" evidence="1">
    <location>
        <begin position="246"/>
        <end position="260"/>
    </location>
</feature>
<accession>A0A6J0I9A0</accession>
<name>A0A6J0I9A0_9PASS</name>
<feature type="region of interest" description="Disordered" evidence="1">
    <location>
        <begin position="240"/>
        <end position="432"/>
    </location>
</feature>